<protein>
    <submittedName>
        <fullName evidence="2">Uncharacterized protein</fullName>
    </submittedName>
</protein>
<keyword evidence="1" id="KW-1133">Transmembrane helix</keyword>
<dbReference type="AlphaFoldDB" id="A0A916ZVY0"/>
<dbReference type="Proteomes" id="UP000599688">
    <property type="component" value="Unassembled WGS sequence"/>
</dbReference>
<name>A0A916ZVY0_9FLAO</name>
<gene>
    <name evidence="2" type="ORF">GCM10010831_15860</name>
</gene>
<keyword evidence="3" id="KW-1185">Reference proteome</keyword>
<dbReference type="EMBL" id="BMGL01000008">
    <property type="protein sequence ID" value="GGE15347.1"/>
    <property type="molecule type" value="Genomic_DNA"/>
</dbReference>
<keyword evidence="1" id="KW-0472">Membrane</keyword>
<accession>A0A916ZVY0</accession>
<feature type="transmembrane region" description="Helical" evidence="1">
    <location>
        <begin position="31"/>
        <end position="49"/>
    </location>
</feature>
<evidence type="ECO:0000313" key="3">
    <source>
        <dbReference type="Proteomes" id="UP000599688"/>
    </source>
</evidence>
<evidence type="ECO:0000256" key="1">
    <source>
        <dbReference type="SAM" id="Phobius"/>
    </source>
</evidence>
<keyword evidence="1" id="KW-0812">Transmembrane</keyword>
<organism evidence="2 3">
    <name type="scientific">Psychroflexus salis</name>
    <dbReference type="NCBI Taxonomy" id="1526574"/>
    <lineage>
        <taxon>Bacteria</taxon>
        <taxon>Pseudomonadati</taxon>
        <taxon>Bacteroidota</taxon>
        <taxon>Flavobacteriia</taxon>
        <taxon>Flavobacteriales</taxon>
        <taxon>Flavobacteriaceae</taxon>
        <taxon>Psychroflexus</taxon>
    </lineage>
</organism>
<dbReference type="RefSeq" id="WP_188406289.1">
    <property type="nucleotide sequence ID" value="NZ_BMGL01000008.1"/>
</dbReference>
<reference evidence="2 3" key="1">
    <citation type="journal article" date="2014" name="Int. J. Syst. Evol. Microbiol.">
        <title>Complete genome sequence of Corynebacterium casei LMG S-19264T (=DSM 44701T), isolated from a smear-ripened cheese.</title>
        <authorList>
            <consortium name="US DOE Joint Genome Institute (JGI-PGF)"/>
            <person name="Walter F."/>
            <person name="Albersmeier A."/>
            <person name="Kalinowski J."/>
            <person name="Ruckert C."/>
        </authorList>
    </citation>
    <scope>NUCLEOTIDE SEQUENCE [LARGE SCALE GENOMIC DNA]</scope>
    <source>
        <strain evidence="2 3">CGMCC 1.12925</strain>
    </source>
</reference>
<evidence type="ECO:0000313" key="2">
    <source>
        <dbReference type="EMBL" id="GGE15347.1"/>
    </source>
</evidence>
<comment type="caution">
    <text evidence="2">The sequence shown here is derived from an EMBL/GenBank/DDBJ whole genome shotgun (WGS) entry which is preliminary data.</text>
</comment>
<sequence>MITIDISEDYLFPENLGTTETSTNSYTKLNYMPELMIGLLVCTLIYLSYKYYDYEKENTIH</sequence>
<proteinExistence type="predicted"/>